<gene>
    <name evidence="10" type="ORF">Pmani_024393</name>
</gene>
<dbReference type="InterPro" id="IPR012336">
    <property type="entry name" value="Thioredoxin-like_fold"/>
</dbReference>
<evidence type="ECO:0000256" key="8">
    <source>
        <dbReference type="SAM" id="Phobius"/>
    </source>
</evidence>
<keyword evidence="4" id="KW-0520">NAD</keyword>
<name>A0AAE1PA65_9EUCA</name>
<keyword evidence="8" id="KW-0812">Transmembrane</keyword>
<dbReference type="Pfam" id="PF13905">
    <property type="entry name" value="Thioredoxin_8"/>
    <property type="match status" value="1"/>
</dbReference>
<dbReference type="GO" id="GO:0047134">
    <property type="term" value="F:protein-disulfide reductase [NAD(P)H] activity"/>
    <property type="evidence" value="ECO:0007669"/>
    <property type="project" value="UniProtKB-EC"/>
</dbReference>
<comment type="catalytic activity">
    <reaction evidence="6">
        <text>[protein]-dithiol + NADP(+) = [protein]-disulfide + NADPH + H(+)</text>
        <dbReference type="Rhea" id="RHEA:18753"/>
        <dbReference type="Rhea" id="RHEA-COMP:10593"/>
        <dbReference type="Rhea" id="RHEA-COMP:10594"/>
        <dbReference type="ChEBI" id="CHEBI:15378"/>
        <dbReference type="ChEBI" id="CHEBI:29950"/>
        <dbReference type="ChEBI" id="CHEBI:50058"/>
        <dbReference type="ChEBI" id="CHEBI:57783"/>
        <dbReference type="ChEBI" id="CHEBI:58349"/>
        <dbReference type="EC" id="1.8.1.8"/>
    </reaction>
</comment>
<proteinExistence type="predicted"/>
<evidence type="ECO:0000259" key="9">
    <source>
        <dbReference type="Pfam" id="PF13905"/>
    </source>
</evidence>
<dbReference type="EMBL" id="JAWZYT010002560">
    <property type="protein sequence ID" value="KAK4303611.1"/>
    <property type="molecule type" value="Genomic_DNA"/>
</dbReference>
<comment type="catalytic activity">
    <reaction evidence="5">
        <text>[protein]-dithiol + NAD(+) = [protein]-disulfide + NADH + H(+)</text>
        <dbReference type="Rhea" id="RHEA:18749"/>
        <dbReference type="Rhea" id="RHEA-COMP:10593"/>
        <dbReference type="Rhea" id="RHEA-COMP:10594"/>
        <dbReference type="ChEBI" id="CHEBI:15378"/>
        <dbReference type="ChEBI" id="CHEBI:29950"/>
        <dbReference type="ChEBI" id="CHEBI:50058"/>
        <dbReference type="ChEBI" id="CHEBI:57540"/>
        <dbReference type="ChEBI" id="CHEBI:57945"/>
        <dbReference type="EC" id="1.8.1.8"/>
    </reaction>
</comment>
<evidence type="ECO:0000256" key="6">
    <source>
        <dbReference type="ARBA" id="ARBA00047804"/>
    </source>
</evidence>
<feature type="transmembrane region" description="Helical" evidence="8">
    <location>
        <begin position="515"/>
        <end position="537"/>
    </location>
</feature>
<feature type="compositionally biased region" description="Low complexity" evidence="7">
    <location>
        <begin position="268"/>
        <end position="277"/>
    </location>
</feature>
<feature type="compositionally biased region" description="Low complexity" evidence="7">
    <location>
        <begin position="290"/>
        <end position="346"/>
    </location>
</feature>
<feature type="compositionally biased region" description="Low complexity" evidence="7">
    <location>
        <begin position="353"/>
        <end position="381"/>
    </location>
</feature>
<dbReference type="EC" id="1.8.1.8" evidence="1"/>
<keyword evidence="3" id="KW-0560">Oxidoreductase</keyword>
<dbReference type="Gene3D" id="3.40.30.10">
    <property type="entry name" value="Glutaredoxin"/>
    <property type="match status" value="1"/>
</dbReference>
<evidence type="ECO:0000256" key="2">
    <source>
        <dbReference type="ARBA" id="ARBA00022737"/>
    </source>
</evidence>
<dbReference type="PANTHER" id="PTHR13871:SF96">
    <property type="entry name" value="THIOREDOXIN DOMAIN-CONTAINING PROTEIN"/>
    <property type="match status" value="1"/>
</dbReference>
<reference evidence="10" key="1">
    <citation type="submission" date="2023-11" db="EMBL/GenBank/DDBJ databases">
        <title>Genome assemblies of two species of porcelain crab, Petrolisthes cinctipes and Petrolisthes manimaculis (Anomura: Porcellanidae).</title>
        <authorList>
            <person name="Angst P."/>
        </authorList>
    </citation>
    <scope>NUCLEOTIDE SEQUENCE</scope>
    <source>
        <strain evidence="10">PB745_02</strain>
        <tissue evidence="10">Gill</tissue>
    </source>
</reference>
<sequence>MAHPTLLKSVGEEVVGHSGGLVPLSQLCGPDRVLGLYFAAHWCGPCRVLTPQLVAFYNHVRENTKHQLELVLVSSDTDQTAFTDHFADMPWHAVPFTDAKRKVELCRIFVFFDSQKLLMKAVSEFGALSVIQNSVKACGSVPEDRLFQQITYHQCLVKWLEKEQISFSLPVFSLYFEDFSMGHLVLTVLICIYIITEVSYYYYDYFSSSSSSSTSTFIHFAKKEVPVGHEGKQMSWHMPLLRTPMPIQQAFTPVPHIPVLRTPLPQRNNNNNNNNNNQDSEMEASPPNITSSLHNTTLSPNTTHLHNTNNNQTPHIFTTPTTTTHYTSSQHQQPPPTTHLHNTNNHHPLHIFTTPTTTTHYTSSQHQQPPPTTHLHNTNNHHPLHIFTTPTTTTHYTSSQHQQPPPTTHLHNTNNNQTPHIFTTHQHLHNIPTPTTTHHTSIIIYTQLCRIFVLSDSQNLLMKAVSEFGALAAIENSVKACGSVREDHLFQQIAYHQCLVKWLEKEQISFSLPVFSVYFEDFIIKGILVLIVLIYIWKKASRLFAANDSDFSSSLTQFARKEVGHEGKQTTWHMPLLRTPMPVQQAFIPMEVDGKV</sequence>
<comment type="caution">
    <text evidence="10">The sequence shown here is derived from an EMBL/GenBank/DDBJ whole genome shotgun (WGS) entry which is preliminary data.</text>
</comment>
<keyword evidence="11" id="KW-1185">Reference proteome</keyword>
<dbReference type="Proteomes" id="UP001292094">
    <property type="component" value="Unassembled WGS sequence"/>
</dbReference>
<dbReference type="InterPro" id="IPR052259">
    <property type="entry name" value="Nucleoredoxin-like"/>
</dbReference>
<evidence type="ECO:0000256" key="1">
    <source>
        <dbReference type="ARBA" id="ARBA00012612"/>
    </source>
</evidence>
<evidence type="ECO:0000256" key="4">
    <source>
        <dbReference type="ARBA" id="ARBA00023027"/>
    </source>
</evidence>
<organism evidence="10 11">
    <name type="scientific">Petrolisthes manimaculis</name>
    <dbReference type="NCBI Taxonomy" id="1843537"/>
    <lineage>
        <taxon>Eukaryota</taxon>
        <taxon>Metazoa</taxon>
        <taxon>Ecdysozoa</taxon>
        <taxon>Arthropoda</taxon>
        <taxon>Crustacea</taxon>
        <taxon>Multicrustacea</taxon>
        <taxon>Malacostraca</taxon>
        <taxon>Eumalacostraca</taxon>
        <taxon>Eucarida</taxon>
        <taxon>Decapoda</taxon>
        <taxon>Pleocyemata</taxon>
        <taxon>Anomura</taxon>
        <taxon>Galatheoidea</taxon>
        <taxon>Porcellanidae</taxon>
        <taxon>Petrolisthes</taxon>
    </lineage>
</organism>
<dbReference type="AlphaFoldDB" id="A0AAE1PA65"/>
<protein>
    <recommendedName>
        <fullName evidence="1">protein-disulfide reductase</fullName>
        <ecNumber evidence="1">1.8.1.8</ecNumber>
    </recommendedName>
</protein>
<evidence type="ECO:0000256" key="5">
    <source>
        <dbReference type="ARBA" id="ARBA00047388"/>
    </source>
</evidence>
<keyword evidence="8" id="KW-0472">Membrane</keyword>
<dbReference type="PANTHER" id="PTHR13871">
    <property type="entry name" value="THIOREDOXIN"/>
    <property type="match status" value="1"/>
</dbReference>
<keyword evidence="8" id="KW-1133">Transmembrane helix</keyword>
<accession>A0AAE1PA65</accession>
<evidence type="ECO:0000313" key="11">
    <source>
        <dbReference type="Proteomes" id="UP001292094"/>
    </source>
</evidence>
<evidence type="ECO:0000256" key="3">
    <source>
        <dbReference type="ARBA" id="ARBA00023002"/>
    </source>
</evidence>
<feature type="domain" description="Thioredoxin-like fold" evidence="9">
    <location>
        <begin position="32"/>
        <end position="102"/>
    </location>
</feature>
<dbReference type="InterPro" id="IPR036249">
    <property type="entry name" value="Thioredoxin-like_sf"/>
</dbReference>
<dbReference type="SUPFAM" id="SSF52833">
    <property type="entry name" value="Thioredoxin-like"/>
    <property type="match status" value="1"/>
</dbReference>
<keyword evidence="2" id="KW-0677">Repeat</keyword>
<feature type="compositionally biased region" description="Low complexity" evidence="7">
    <location>
        <begin position="388"/>
        <end position="420"/>
    </location>
</feature>
<feature type="region of interest" description="Disordered" evidence="7">
    <location>
        <begin position="258"/>
        <end position="420"/>
    </location>
</feature>
<evidence type="ECO:0000256" key="7">
    <source>
        <dbReference type="SAM" id="MobiDB-lite"/>
    </source>
</evidence>
<evidence type="ECO:0000313" key="10">
    <source>
        <dbReference type="EMBL" id="KAK4303611.1"/>
    </source>
</evidence>